<sequence>MHFGLQRRAMSSGLLTATLLFGAGYLSAQSKDQTRSVEIETKPSSTHKPGQYFALIVGINDYQHLPHLSTPDNDAQELTSILRDQYGFKTELLLEATRDQIIGAFDRYRRTLNDTDSLLIYYAGHGYFDDEMHEAYWAPVDAGKDTFARWIIAEDVTGAAQAFPARHVLVISDSCYSGMLTQDTERSTISDRANTLEKMLQTKSRYVMSSGGNEPVADSDAPGHFSKHSVFANVLLQDLSQFQASEFTAEQLFGQIRQQVRERATQRPIFRPIQGSEEGGDFVFIRVRRGEDVHSREKEPLPPPINPDTEAVRAALDNYEEAYASMNVRELKKVWPSLSKDQEKAIKSGFETPGLKAVKVELRNRIVHIDGGTATATCDQWMIYSLGGRRRPPQTNSVEILLSKNSVGDWAVSRVEGK</sequence>
<evidence type="ECO:0000313" key="3">
    <source>
        <dbReference type="EMBL" id="RSL16015.1"/>
    </source>
</evidence>
<proteinExistence type="predicted"/>
<dbReference type="InterPro" id="IPR011600">
    <property type="entry name" value="Pept_C14_caspase"/>
</dbReference>
<gene>
    <name evidence="3" type="ORF">EDE15_1522</name>
</gene>
<keyword evidence="1" id="KW-0732">Signal</keyword>
<evidence type="ECO:0000259" key="2">
    <source>
        <dbReference type="Pfam" id="PF00656"/>
    </source>
</evidence>
<dbReference type="InterPro" id="IPR029030">
    <property type="entry name" value="Caspase-like_dom_sf"/>
</dbReference>
<dbReference type="PANTHER" id="PTHR22576:SF37">
    <property type="entry name" value="MUCOSA-ASSOCIATED LYMPHOID TISSUE LYMPHOMA TRANSLOCATION PROTEIN 1"/>
    <property type="match status" value="1"/>
</dbReference>
<reference evidence="3 4" key="1">
    <citation type="submission" date="2018-12" db="EMBL/GenBank/DDBJ databases">
        <title>Sequencing of bacterial isolates from soil warming experiment in Harvard Forest, Massachusetts, USA.</title>
        <authorList>
            <person name="Deangelis K."/>
        </authorList>
    </citation>
    <scope>NUCLEOTIDE SEQUENCE [LARGE SCALE GENOMIC DNA]</scope>
    <source>
        <strain evidence="3 4">EB153</strain>
    </source>
</reference>
<dbReference type="SUPFAM" id="SSF52129">
    <property type="entry name" value="Caspase-like"/>
    <property type="match status" value="1"/>
</dbReference>
<feature type="domain" description="Peptidase C14 caspase" evidence="2">
    <location>
        <begin position="53"/>
        <end position="270"/>
    </location>
</feature>
<keyword evidence="4" id="KW-1185">Reference proteome</keyword>
<organism evidence="3 4">
    <name type="scientific">Edaphobacter aggregans</name>
    <dbReference type="NCBI Taxonomy" id="570835"/>
    <lineage>
        <taxon>Bacteria</taxon>
        <taxon>Pseudomonadati</taxon>
        <taxon>Acidobacteriota</taxon>
        <taxon>Terriglobia</taxon>
        <taxon>Terriglobales</taxon>
        <taxon>Acidobacteriaceae</taxon>
        <taxon>Edaphobacter</taxon>
    </lineage>
</organism>
<evidence type="ECO:0000313" key="4">
    <source>
        <dbReference type="Proteomes" id="UP000269669"/>
    </source>
</evidence>
<comment type="caution">
    <text evidence="3">The sequence shown here is derived from an EMBL/GenBank/DDBJ whole genome shotgun (WGS) entry which is preliminary data.</text>
</comment>
<dbReference type="GO" id="GO:0006508">
    <property type="term" value="P:proteolysis"/>
    <property type="evidence" value="ECO:0007669"/>
    <property type="project" value="InterPro"/>
</dbReference>
<dbReference type="EMBL" id="RSDW01000001">
    <property type="protein sequence ID" value="RSL16015.1"/>
    <property type="molecule type" value="Genomic_DNA"/>
</dbReference>
<dbReference type="AlphaFoldDB" id="A0A428MG98"/>
<dbReference type="Gene3D" id="3.40.50.1460">
    <property type="match status" value="1"/>
</dbReference>
<name>A0A428MG98_9BACT</name>
<dbReference type="InterPro" id="IPR052039">
    <property type="entry name" value="Caspase-related_regulators"/>
</dbReference>
<feature type="signal peptide" evidence="1">
    <location>
        <begin position="1"/>
        <end position="28"/>
    </location>
</feature>
<protein>
    <submittedName>
        <fullName evidence="3">Caspase domain-containing protein</fullName>
    </submittedName>
</protein>
<dbReference type="RefSeq" id="WP_185827044.1">
    <property type="nucleotide sequence ID" value="NZ_RSDW01000001.1"/>
</dbReference>
<dbReference type="PANTHER" id="PTHR22576">
    <property type="entry name" value="MUCOSA ASSOCIATED LYMPHOID TISSUE LYMPHOMA TRANSLOCATION PROTEIN 1/PARACASPASE"/>
    <property type="match status" value="1"/>
</dbReference>
<dbReference type="GO" id="GO:0004197">
    <property type="term" value="F:cysteine-type endopeptidase activity"/>
    <property type="evidence" value="ECO:0007669"/>
    <property type="project" value="InterPro"/>
</dbReference>
<accession>A0A428MG98</accession>
<evidence type="ECO:0000256" key="1">
    <source>
        <dbReference type="SAM" id="SignalP"/>
    </source>
</evidence>
<feature type="chain" id="PRO_5019087985" evidence="1">
    <location>
        <begin position="29"/>
        <end position="418"/>
    </location>
</feature>
<dbReference type="Pfam" id="PF00656">
    <property type="entry name" value="Peptidase_C14"/>
    <property type="match status" value="1"/>
</dbReference>
<dbReference type="Proteomes" id="UP000269669">
    <property type="component" value="Unassembled WGS sequence"/>
</dbReference>